<organism evidence="6 7">
    <name type="scientific">Gossypium barbadense</name>
    <name type="common">Sea Island cotton</name>
    <name type="synonym">Hibiscus barbadensis</name>
    <dbReference type="NCBI Taxonomy" id="3634"/>
    <lineage>
        <taxon>Eukaryota</taxon>
        <taxon>Viridiplantae</taxon>
        <taxon>Streptophyta</taxon>
        <taxon>Embryophyta</taxon>
        <taxon>Tracheophyta</taxon>
        <taxon>Spermatophyta</taxon>
        <taxon>Magnoliopsida</taxon>
        <taxon>eudicotyledons</taxon>
        <taxon>Gunneridae</taxon>
        <taxon>Pentapetalae</taxon>
        <taxon>rosids</taxon>
        <taxon>malvids</taxon>
        <taxon>Malvales</taxon>
        <taxon>Malvaceae</taxon>
        <taxon>Malvoideae</taxon>
        <taxon>Gossypium</taxon>
    </lineage>
</organism>
<dbReference type="OrthoDB" id="1924020at2759"/>
<feature type="domain" description="NAB" evidence="5">
    <location>
        <begin position="9"/>
        <end position="93"/>
    </location>
</feature>
<proteinExistence type="inferred from homology"/>
<evidence type="ECO:0000313" key="7">
    <source>
        <dbReference type="Proteomes" id="UP000239757"/>
    </source>
</evidence>
<keyword evidence="1 3" id="KW-0175">Coiled coil</keyword>
<dbReference type="AlphaFoldDB" id="A0A2P5XFH7"/>
<evidence type="ECO:0000313" key="6">
    <source>
        <dbReference type="EMBL" id="PPS02105.1"/>
    </source>
</evidence>
<feature type="compositionally biased region" description="Acidic residues" evidence="4">
    <location>
        <begin position="105"/>
        <end position="117"/>
    </location>
</feature>
<evidence type="ECO:0000256" key="3">
    <source>
        <dbReference type="SAM" id="Coils"/>
    </source>
</evidence>
<dbReference type="PANTHER" id="PTHR32258">
    <property type="entry name" value="PROTEIN NETWORKED 4A"/>
    <property type="match status" value="1"/>
</dbReference>
<dbReference type="Pfam" id="PF07765">
    <property type="entry name" value="KIP1"/>
    <property type="match status" value="1"/>
</dbReference>
<evidence type="ECO:0000256" key="4">
    <source>
        <dbReference type="SAM" id="MobiDB-lite"/>
    </source>
</evidence>
<dbReference type="InterPro" id="IPR051861">
    <property type="entry name" value="NET_actin-binding_domain"/>
</dbReference>
<name>A0A2P5XFH7_GOSBA</name>
<dbReference type="GO" id="GO:0003779">
    <property type="term" value="F:actin binding"/>
    <property type="evidence" value="ECO:0007669"/>
    <property type="project" value="InterPro"/>
</dbReference>
<evidence type="ECO:0000256" key="2">
    <source>
        <dbReference type="ARBA" id="ARBA00038006"/>
    </source>
</evidence>
<dbReference type="InterPro" id="IPR011684">
    <property type="entry name" value="NAB"/>
</dbReference>
<comment type="similarity">
    <text evidence="2">Belongs to the NET family.</text>
</comment>
<dbReference type="EMBL" id="KZ664978">
    <property type="protein sequence ID" value="PPS02105.1"/>
    <property type="molecule type" value="Genomic_DNA"/>
</dbReference>
<accession>A0A2P5XFH7</accession>
<evidence type="ECO:0000259" key="5">
    <source>
        <dbReference type="PROSITE" id="PS51774"/>
    </source>
</evidence>
<dbReference type="PROSITE" id="PS51774">
    <property type="entry name" value="NAB"/>
    <property type="match status" value="1"/>
</dbReference>
<dbReference type="Proteomes" id="UP000239757">
    <property type="component" value="Unassembled WGS sequence"/>
</dbReference>
<dbReference type="PANTHER" id="PTHR32258:SF22">
    <property type="entry name" value="PROTEIN NETWORKED 3A-LIKE"/>
    <property type="match status" value="1"/>
</dbReference>
<evidence type="ECO:0000256" key="1">
    <source>
        <dbReference type="ARBA" id="ARBA00023054"/>
    </source>
</evidence>
<feature type="coiled-coil region" evidence="3">
    <location>
        <begin position="72"/>
        <end position="99"/>
    </location>
</feature>
<sequence>MDKEEQQHQTAVLSRVDSQVLRQQSQWLQTILSELDMKINAILSIIVQDAGDTFAKRAEMYYQKRPELIEMVEDLQKSYRSLAEKYDQLRSQLNNQGLQNHVEGEEHEEASAEDPEHEIEFHHDPSKGPADPTKTSKNVNGVTFQRNISDGSQLMENEKLWNELRFKVSELVVEDNLSQQAELIRRNDEKRGKIRELLGTKMNVVDDDNEKTTVPSHKVPKKTKSLLSRLKRLFLGRVANYMVGLKYEYNCPNKKVAG</sequence>
<reference evidence="6 7" key="1">
    <citation type="submission" date="2015-01" db="EMBL/GenBank/DDBJ databases">
        <title>Genome of allotetraploid Gossypium barbadense reveals genomic plasticity and fiber elongation in cotton evolution.</title>
        <authorList>
            <person name="Chen X."/>
            <person name="Liu X."/>
            <person name="Zhao B."/>
            <person name="Zheng H."/>
            <person name="Hu Y."/>
            <person name="Lu G."/>
            <person name="Yang C."/>
            <person name="Chen J."/>
            <person name="Shan C."/>
            <person name="Zhang L."/>
            <person name="Zhou Y."/>
            <person name="Wang L."/>
            <person name="Guo W."/>
            <person name="Bai Y."/>
            <person name="Ruan J."/>
            <person name="Shangguan X."/>
            <person name="Mao Y."/>
            <person name="Jiang J."/>
            <person name="Zhu Y."/>
            <person name="Lei J."/>
            <person name="Kang H."/>
            <person name="Chen S."/>
            <person name="He X."/>
            <person name="Wang R."/>
            <person name="Wang Y."/>
            <person name="Chen J."/>
            <person name="Wang L."/>
            <person name="Yu S."/>
            <person name="Wang B."/>
            <person name="Wei J."/>
            <person name="Song S."/>
            <person name="Lu X."/>
            <person name="Gao Z."/>
            <person name="Gu W."/>
            <person name="Deng X."/>
            <person name="Ma D."/>
            <person name="Wang S."/>
            <person name="Liang W."/>
            <person name="Fang L."/>
            <person name="Cai C."/>
            <person name="Zhu X."/>
            <person name="Zhou B."/>
            <person name="Zhang Y."/>
            <person name="Chen Z."/>
            <person name="Xu S."/>
            <person name="Zhu R."/>
            <person name="Wang S."/>
            <person name="Zhang T."/>
            <person name="Zhao G."/>
        </authorList>
    </citation>
    <scope>NUCLEOTIDE SEQUENCE [LARGE SCALE GENOMIC DNA]</scope>
    <source>
        <strain evidence="7">cv. Xinhai21</strain>
        <tissue evidence="6">Leaf</tissue>
    </source>
</reference>
<protein>
    <recommendedName>
        <fullName evidence="5">NAB domain-containing protein</fullName>
    </recommendedName>
</protein>
<gene>
    <name evidence="6" type="ORF">GOBAR_AA18550</name>
</gene>
<feature type="region of interest" description="Disordered" evidence="4">
    <location>
        <begin position="102"/>
        <end position="138"/>
    </location>
</feature>